<dbReference type="InterPro" id="IPR002645">
    <property type="entry name" value="STAS_dom"/>
</dbReference>
<dbReference type="SMART" id="SM00331">
    <property type="entry name" value="PP2C_SIG"/>
    <property type="match status" value="1"/>
</dbReference>
<keyword evidence="2" id="KW-1133">Transmembrane helix</keyword>
<keyword evidence="1" id="KW-0378">Hydrolase</keyword>
<dbReference type="InterPro" id="IPR036513">
    <property type="entry name" value="STAS_dom_sf"/>
</dbReference>
<dbReference type="GO" id="GO:0016791">
    <property type="term" value="F:phosphatase activity"/>
    <property type="evidence" value="ECO:0007669"/>
    <property type="project" value="TreeGrafter"/>
</dbReference>
<dbReference type="EMBL" id="UINC01003256">
    <property type="protein sequence ID" value="SVA04721.1"/>
    <property type="molecule type" value="Genomic_DNA"/>
</dbReference>
<sequence length="432" mass="47477">MKRDRYMAQAIQDTLLPSEPPQLKGYSARSLCVPGEKVGGDLYDVVQIDARHVMLYVADAAGHGVSAAILALLFKHRLRLFDPTGTKLRPAAILSRMNEVLVKEISAPGIFVTAIFCLLNIDNGKLIVASAGHPPLLVREANGRMRMFEHTGPALGLYGNAVFAEREIVLQESDRVLLYTDGVFNRAENSPLDQNQLMQELQPFDDRSFVLERILNRARDERPLAVQDDLTLLLLEASPGVSQFDHRTNFVDDDVPSNSSDRSISCISQAEAEGLTVLVLEGPMTWEHSQALFDAVIASIDRGFGVVVDLSRCIHMDSAVLGTLHELVEGGQKSVAGLKVKIQDASHALVRTFAELGMDSVLRNIQMRSIAIPEARASVEIVPGNLRGQQMRLLKAHEALASLNDSNRDQFASVVNDLREHLTYPSGMTSPR</sequence>
<evidence type="ECO:0000259" key="3">
    <source>
        <dbReference type="PROSITE" id="PS50801"/>
    </source>
</evidence>
<dbReference type="SUPFAM" id="SSF81606">
    <property type="entry name" value="PP2C-like"/>
    <property type="match status" value="1"/>
</dbReference>
<dbReference type="PROSITE" id="PS50801">
    <property type="entry name" value="STAS"/>
    <property type="match status" value="1"/>
</dbReference>
<keyword evidence="2" id="KW-0812">Transmembrane</keyword>
<feature type="domain" description="STAS" evidence="3">
    <location>
        <begin position="265"/>
        <end position="379"/>
    </location>
</feature>
<dbReference type="Gene3D" id="3.30.750.24">
    <property type="entry name" value="STAS domain"/>
    <property type="match status" value="1"/>
</dbReference>
<dbReference type="Pfam" id="PF07228">
    <property type="entry name" value="SpoIIE"/>
    <property type="match status" value="1"/>
</dbReference>
<dbReference type="CDD" id="cd07043">
    <property type="entry name" value="STAS_anti-anti-sigma_factors"/>
    <property type="match status" value="1"/>
</dbReference>
<dbReference type="Gene3D" id="3.60.40.10">
    <property type="entry name" value="PPM-type phosphatase domain"/>
    <property type="match status" value="1"/>
</dbReference>
<evidence type="ECO:0000256" key="2">
    <source>
        <dbReference type="SAM" id="Phobius"/>
    </source>
</evidence>
<dbReference type="Pfam" id="PF13466">
    <property type="entry name" value="STAS_2"/>
    <property type="match status" value="1"/>
</dbReference>
<dbReference type="InterPro" id="IPR036457">
    <property type="entry name" value="PPM-type-like_dom_sf"/>
</dbReference>
<dbReference type="InterPro" id="IPR001932">
    <property type="entry name" value="PPM-type_phosphatase-like_dom"/>
</dbReference>
<accession>A0A381SN02</accession>
<proteinExistence type="predicted"/>
<name>A0A381SN02_9ZZZZ</name>
<protein>
    <recommendedName>
        <fullName evidence="3">STAS domain-containing protein</fullName>
    </recommendedName>
</protein>
<dbReference type="InterPro" id="IPR058548">
    <property type="entry name" value="MlaB-like_STAS"/>
</dbReference>
<reference evidence="4" key="1">
    <citation type="submission" date="2018-05" db="EMBL/GenBank/DDBJ databases">
        <authorList>
            <person name="Lanie J.A."/>
            <person name="Ng W.-L."/>
            <person name="Kazmierczak K.M."/>
            <person name="Andrzejewski T.M."/>
            <person name="Davidsen T.M."/>
            <person name="Wayne K.J."/>
            <person name="Tettelin H."/>
            <person name="Glass J.I."/>
            <person name="Rusch D."/>
            <person name="Podicherti R."/>
            <person name="Tsui H.-C.T."/>
            <person name="Winkler M.E."/>
        </authorList>
    </citation>
    <scope>NUCLEOTIDE SEQUENCE</scope>
</reference>
<keyword evidence="2" id="KW-0472">Membrane</keyword>
<dbReference type="InterPro" id="IPR052016">
    <property type="entry name" value="Bact_Sigma-Reg"/>
</dbReference>
<evidence type="ECO:0000313" key="4">
    <source>
        <dbReference type="EMBL" id="SVA04721.1"/>
    </source>
</evidence>
<dbReference type="AlphaFoldDB" id="A0A381SN02"/>
<gene>
    <name evidence="4" type="ORF">METZ01_LOCUS57575</name>
</gene>
<organism evidence="4">
    <name type="scientific">marine metagenome</name>
    <dbReference type="NCBI Taxonomy" id="408172"/>
    <lineage>
        <taxon>unclassified sequences</taxon>
        <taxon>metagenomes</taxon>
        <taxon>ecological metagenomes</taxon>
    </lineage>
</organism>
<feature type="transmembrane region" description="Helical" evidence="2">
    <location>
        <begin position="53"/>
        <end position="74"/>
    </location>
</feature>
<evidence type="ECO:0000256" key="1">
    <source>
        <dbReference type="ARBA" id="ARBA00022801"/>
    </source>
</evidence>
<dbReference type="PANTHER" id="PTHR43156">
    <property type="entry name" value="STAGE II SPORULATION PROTEIN E-RELATED"/>
    <property type="match status" value="1"/>
</dbReference>
<dbReference type="SUPFAM" id="SSF52091">
    <property type="entry name" value="SpoIIaa-like"/>
    <property type="match status" value="1"/>
</dbReference>
<dbReference type="PANTHER" id="PTHR43156:SF2">
    <property type="entry name" value="STAGE II SPORULATION PROTEIN E"/>
    <property type="match status" value="1"/>
</dbReference>